<dbReference type="AlphaFoldDB" id="A0AAV4CJT4"/>
<accession>A0AAV4CJT4</accession>
<reference evidence="3 4" key="1">
    <citation type="journal article" date="2021" name="Elife">
        <title>Chloroplast acquisition without the gene transfer in kleptoplastic sea slugs, Plakobranchus ocellatus.</title>
        <authorList>
            <person name="Maeda T."/>
            <person name="Takahashi S."/>
            <person name="Yoshida T."/>
            <person name="Shimamura S."/>
            <person name="Takaki Y."/>
            <person name="Nagai Y."/>
            <person name="Toyoda A."/>
            <person name="Suzuki Y."/>
            <person name="Arimoto A."/>
            <person name="Ishii H."/>
            <person name="Satoh N."/>
            <person name="Nishiyama T."/>
            <person name="Hasebe M."/>
            <person name="Maruyama T."/>
            <person name="Minagawa J."/>
            <person name="Obokata J."/>
            <person name="Shigenobu S."/>
        </authorList>
    </citation>
    <scope>NUCLEOTIDE SEQUENCE [LARGE SCALE GENOMIC DNA]</scope>
</reference>
<comment type="caution">
    <text evidence="3">The sequence shown here is derived from an EMBL/GenBank/DDBJ whole genome shotgun (WGS) entry which is preliminary data.</text>
</comment>
<gene>
    <name evidence="3" type="ORF">PoB_005861000</name>
</gene>
<dbReference type="EMBL" id="BLXT01006566">
    <property type="protein sequence ID" value="GFO32105.1"/>
    <property type="molecule type" value="Genomic_DNA"/>
</dbReference>
<feature type="signal peptide" evidence="2">
    <location>
        <begin position="1"/>
        <end position="21"/>
    </location>
</feature>
<protein>
    <submittedName>
        <fullName evidence="3">Uncharacterized protein</fullName>
    </submittedName>
</protein>
<evidence type="ECO:0000313" key="4">
    <source>
        <dbReference type="Proteomes" id="UP000735302"/>
    </source>
</evidence>
<keyword evidence="4" id="KW-1185">Reference proteome</keyword>
<feature type="chain" id="PRO_5043528541" evidence="2">
    <location>
        <begin position="22"/>
        <end position="230"/>
    </location>
</feature>
<organism evidence="3 4">
    <name type="scientific">Plakobranchus ocellatus</name>
    <dbReference type="NCBI Taxonomy" id="259542"/>
    <lineage>
        <taxon>Eukaryota</taxon>
        <taxon>Metazoa</taxon>
        <taxon>Spiralia</taxon>
        <taxon>Lophotrochozoa</taxon>
        <taxon>Mollusca</taxon>
        <taxon>Gastropoda</taxon>
        <taxon>Heterobranchia</taxon>
        <taxon>Euthyneura</taxon>
        <taxon>Panpulmonata</taxon>
        <taxon>Sacoglossa</taxon>
        <taxon>Placobranchoidea</taxon>
        <taxon>Plakobranchidae</taxon>
        <taxon>Plakobranchus</taxon>
    </lineage>
</organism>
<sequence>MNILSIILTILVFSCNAYTKAVPLKPLNRMEDLLHQVKLNSREITNYDFHAKGFYSNSLLCFFPELELKHADLCVASSVPVVESSGQNMNKRSVNQPVMSMVPDIASGHNKDTISQNQLLISLLQDVTSDQNMGKISENLRATSLAPDITSAQNMDKTSENLRATSLSPDVTSVQNVGKSSDKLRLISLSPAITISRKKRDNNNDSQPSKSSDRRRCGGTRPCEYRAPYC</sequence>
<evidence type="ECO:0000256" key="2">
    <source>
        <dbReference type="SAM" id="SignalP"/>
    </source>
</evidence>
<proteinExistence type="predicted"/>
<evidence type="ECO:0000256" key="1">
    <source>
        <dbReference type="SAM" id="MobiDB-lite"/>
    </source>
</evidence>
<dbReference type="Proteomes" id="UP000735302">
    <property type="component" value="Unassembled WGS sequence"/>
</dbReference>
<feature type="region of interest" description="Disordered" evidence="1">
    <location>
        <begin position="195"/>
        <end position="220"/>
    </location>
</feature>
<evidence type="ECO:0000313" key="3">
    <source>
        <dbReference type="EMBL" id="GFO32105.1"/>
    </source>
</evidence>
<name>A0AAV4CJT4_9GAST</name>
<keyword evidence="2" id="KW-0732">Signal</keyword>